<dbReference type="GO" id="GO:0005634">
    <property type="term" value="C:nucleus"/>
    <property type="evidence" value="ECO:0007669"/>
    <property type="project" value="TreeGrafter"/>
</dbReference>
<dbReference type="GO" id="GO:0033314">
    <property type="term" value="P:mitotic DNA replication checkpoint signaling"/>
    <property type="evidence" value="ECO:0007669"/>
    <property type="project" value="TreeGrafter"/>
</dbReference>
<reference evidence="5" key="1">
    <citation type="journal article" date="2019" name="Environ. Microbiol.">
        <title>Fungal ecological strategies reflected in gene transcription - a case study of two litter decomposers.</title>
        <authorList>
            <person name="Barbi F."/>
            <person name="Kohler A."/>
            <person name="Barry K."/>
            <person name="Baskaran P."/>
            <person name="Daum C."/>
            <person name="Fauchery L."/>
            <person name="Ihrmark K."/>
            <person name="Kuo A."/>
            <person name="LaButti K."/>
            <person name="Lipzen A."/>
            <person name="Morin E."/>
            <person name="Grigoriev I.V."/>
            <person name="Henrissat B."/>
            <person name="Lindahl B."/>
            <person name="Martin F."/>
        </authorList>
    </citation>
    <scope>NUCLEOTIDE SEQUENCE</scope>
    <source>
        <strain evidence="5">JB14</strain>
    </source>
</reference>
<dbReference type="InterPro" id="IPR027417">
    <property type="entry name" value="P-loop_NTPase"/>
</dbReference>
<protein>
    <submittedName>
        <fullName evidence="5">P-loop containing nucleoside triphosphate hydrolase protein</fullName>
    </submittedName>
</protein>
<dbReference type="PANTHER" id="PTHR10763:SF26">
    <property type="entry name" value="CELL DIVISION CONTROL PROTEIN 6 HOMOLOG"/>
    <property type="match status" value="1"/>
</dbReference>
<dbReference type="Gene3D" id="3.40.50.300">
    <property type="entry name" value="P-loop containing nucleotide triphosphate hydrolases"/>
    <property type="match status" value="1"/>
</dbReference>
<evidence type="ECO:0000313" key="5">
    <source>
        <dbReference type="EMBL" id="KAE9411587.1"/>
    </source>
</evidence>
<dbReference type="Pfam" id="PF13401">
    <property type="entry name" value="AAA_22"/>
    <property type="match status" value="1"/>
</dbReference>
<dbReference type="InterPro" id="IPR049945">
    <property type="entry name" value="AAA_22"/>
</dbReference>
<accession>A0A6A4IUR6</accession>
<dbReference type="GO" id="GO:0016887">
    <property type="term" value="F:ATP hydrolysis activity"/>
    <property type="evidence" value="ECO:0007669"/>
    <property type="project" value="InterPro"/>
</dbReference>
<feature type="region of interest" description="Disordered" evidence="3">
    <location>
        <begin position="1"/>
        <end position="121"/>
    </location>
</feature>
<comment type="similarity">
    <text evidence="1">Belongs to the CDC6/cdc18 family.</text>
</comment>
<proteinExistence type="inferred from homology"/>
<dbReference type="AlphaFoldDB" id="A0A6A4IUR6"/>
<dbReference type="InterPro" id="IPR003593">
    <property type="entry name" value="AAA+_ATPase"/>
</dbReference>
<dbReference type="Proteomes" id="UP000799118">
    <property type="component" value="Unassembled WGS sequence"/>
</dbReference>
<evidence type="ECO:0000256" key="2">
    <source>
        <dbReference type="ARBA" id="ARBA00022705"/>
    </source>
</evidence>
<keyword evidence="6" id="KW-1185">Reference proteome</keyword>
<dbReference type="OrthoDB" id="1926878at2759"/>
<keyword evidence="5" id="KW-0378">Hydrolase</keyword>
<evidence type="ECO:0000259" key="4">
    <source>
        <dbReference type="SMART" id="SM00382"/>
    </source>
</evidence>
<feature type="compositionally biased region" description="Polar residues" evidence="3">
    <location>
        <begin position="17"/>
        <end position="29"/>
    </location>
</feature>
<feature type="domain" description="AAA+ ATPase" evidence="4">
    <location>
        <begin position="172"/>
        <end position="334"/>
    </location>
</feature>
<dbReference type="GO" id="GO:0003688">
    <property type="term" value="F:DNA replication origin binding"/>
    <property type="evidence" value="ECO:0007669"/>
    <property type="project" value="TreeGrafter"/>
</dbReference>
<dbReference type="SMART" id="SM00382">
    <property type="entry name" value="AAA"/>
    <property type="match status" value="1"/>
</dbReference>
<evidence type="ECO:0000313" key="6">
    <source>
        <dbReference type="Proteomes" id="UP000799118"/>
    </source>
</evidence>
<organism evidence="5 6">
    <name type="scientific">Gymnopus androsaceus JB14</name>
    <dbReference type="NCBI Taxonomy" id="1447944"/>
    <lineage>
        <taxon>Eukaryota</taxon>
        <taxon>Fungi</taxon>
        <taxon>Dikarya</taxon>
        <taxon>Basidiomycota</taxon>
        <taxon>Agaricomycotina</taxon>
        <taxon>Agaricomycetes</taxon>
        <taxon>Agaricomycetidae</taxon>
        <taxon>Agaricales</taxon>
        <taxon>Marasmiineae</taxon>
        <taxon>Omphalotaceae</taxon>
        <taxon>Gymnopus</taxon>
    </lineage>
</organism>
<dbReference type="SUPFAM" id="SSF52540">
    <property type="entry name" value="P-loop containing nucleoside triphosphate hydrolases"/>
    <property type="match status" value="1"/>
</dbReference>
<evidence type="ECO:0000256" key="3">
    <source>
        <dbReference type="SAM" id="MobiDB-lite"/>
    </source>
</evidence>
<dbReference type="CDD" id="cd00009">
    <property type="entry name" value="AAA"/>
    <property type="match status" value="1"/>
</dbReference>
<dbReference type="PANTHER" id="PTHR10763">
    <property type="entry name" value="CELL DIVISION CONTROL PROTEIN 6-RELATED"/>
    <property type="match status" value="1"/>
</dbReference>
<dbReference type="EMBL" id="ML769383">
    <property type="protein sequence ID" value="KAE9411587.1"/>
    <property type="molecule type" value="Genomic_DNA"/>
</dbReference>
<keyword evidence="2" id="KW-0235">DNA replication</keyword>
<gene>
    <name evidence="5" type="ORF">BT96DRAFT_870319</name>
</gene>
<evidence type="ECO:0000256" key="1">
    <source>
        <dbReference type="ARBA" id="ARBA00006184"/>
    </source>
</evidence>
<sequence length="629" mass="67457">MQSIRENSVLGKRSQRQDQSSYCEQLQTPEPTPDFKRVRTSSSAIDGDGNKENIPPFAVNALNGVPASPNTSPRAARALRRSATETIQSTPVRSKPRIERSASISSPSTAISTLQISTPPPTPPTFLPVHSRARALLRATCNDIDNLPGREEERQAISDFVQSFLADTERDTHQSLYISGSPGSGKTALINSVLHLFDEGLEDVKVITINCMALADVDALWRRMLEELDTLKKPKATSRSKKQLKGKEAVEAVMTAMKTKCIVVLDELDHIAPTSQTFTSLLTLPKSASGLLRVIGIANTHTLSTNSISSSSSVLTLHFAPYTSSQLFQILQSRLTPLYEPEKSSAAVKKFLPVPTLTLLTKKVASLTGDVRCLLEVLRGAIDLATSGSASQSSDDMLSAPTYSVTPAHVLAALKSHSPSAMSNASSGSSSNSEIVSKINSLGLQARLVLLSILLASRRLEAGLSLSGPSSLVKRPTGRKDISIETHQLHGYYFNMLSRSDTDLCAPVLRNEFIDLISMLEGIGLVSVVTASCSSPTKKRTFGRSASFSSVKNKNAATGDVRLGAGVWVDEVLRGLGINNTDSADVTEEEASAIWKRESSRLSKEIKALQAKSAKSAQSAVGFVGALED</sequence>
<feature type="compositionally biased region" description="Low complexity" evidence="3">
    <location>
        <begin position="101"/>
        <end position="113"/>
    </location>
</feature>
<dbReference type="InterPro" id="IPR050311">
    <property type="entry name" value="ORC1/CDC6"/>
</dbReference>
<dbReference type="GO" id="GO:0006270">
    <property type="term" value="P:DNA replication initiation"/>
    <property type="evidence" value="ECO:0007669"/>
    <property type="project" value="TreeGrafter"/>
</dbReference>
<name>A0A6A4IUR6_9AGAR</name>